<dbReference type="PROSITE" id="PS51257">
    <property type="entry name" value="PROKAR_LIPOPROTEIN"/>
    <property type="match status" value="1"/>
</dbReference>
<dbReference type="EMBL" id="CP034328">
    <property type="protein sequence ID" value="AZL57862.1"/>
    <property type="molecule type" value="Genomic_DNA"/>
</dbReference>
<dbReference type="RefSeq" id="WP_125324063.1">
    <property type="nucleotide sequence ID" value="NZ_CP034328.1"/>
</dbReference>
<dbReference type="Proteomes" id="UP000282002">
    <property type="component" value="Chromosome"/>
</dbReference>
<keyword evidence="2" id="KW-1185">Reference proteome</keyword>
<evidence type="ECO:0000313" key="2">
    <source>
        <dbReference type="Proteomes" id="UP000282002"/>
    </source>
</evidence>
<evidence type="ECO:0000313" key="1">
    <source>
        <dbReference type="EMBL" id="AZL57862.1"/>
    </source>
</evidence>
<dbReference type="KEGG" id="taw:EI545_02835"/>
<organism evidence="1 2">
    <name type="scientific">Tabrizicola piscis</name>
    <dbReference type="NCBI Taxonomy" id="2494374"/>
    <lineage>
        <taxon>Bacteria</taxon>
        <taxon>Pseudomonadati</taxon>
        <taxon>Pseudomonadota</taxon>
        <taxon>Alphaproteobacteria</taxon>
        <taxon>Rhodobacterales</taxon>
        <taxon>Paracoccaceae</taxon>
        <taxon>Tabrizicola</taxon>
    </lineage>
</organism>
<accession>A0A3S8U2L7</accession>
<evidence type="ECO:0008006" key="3">
    <source>
        <dbReference type="Google" id="ProtNLM"/>
    </source>
</evidence>
<dbReference type="AlphaFoldDB" id="A0A3S8U2L7"/>
<sequence>MRGPASGLALAVLAGCVSSTAGPECRDPALQGLVGQPLSALAARVPDGSYKVDYPLPDGTVTLEDFPDRLRVSVDESDVILGLGCG</sequence>
<protein>
    <recommendedName>
        <fullName evidence="3">Peptidase inhibitor I78</fullName>
    </recommendedName>
</protein>
<dbReference type="OrthoDB" id="8724542at2"/>
<gene>
    <name evidence="1" type="ORF">EI545_02835</name>
</gene>
<proteinExistence type="predicted"/>
<reference evidence="1 2" key="1">
    <citation type="submission" date="2018-12" db="EMBL/GenBank/DDBJ databases">
        <title>Complete genome sequencing of Tabrizicola sp. K13M18.</title>
        <authorList>
            <person name="Bae J.-W."/>
        </authorList>
    </citation>
    <scope>NUCLEOTIDE SEQUENCE [LARGE SCALE GENOMIC DNA]</scope>
    <source>
        <strain evidence="1 2">K13M18</strain>
    </source>
</reference>
<dbReference type="Gene3D" id="3.30.10.10">
    <property type="entry name" value="Trypsin Inhibitor V, subunit A"/>
    <property type="match status" value="1"/>
</dbReference>
<name>A0A3S8U2L7_9RHOB</name>